<evidence type="ECO:0000313" key="2">
    <source>
        <dbReference type="Proteomes" id="UP001150603"/>
    </source>
</evidence>
<sequence length="194" mass="21296">MRQFDYEPRDPSDPLYVRSERQHIDSLVERMRNMTSLASPSEMSGVAQQILSYVETESRRRQMQSERHDRIVSTLAEIIASTPASTPITNTASRRSSVMQEWVQQPVAGSRRGSETQQLVLMPAVRSNLPPASSSAVEEAHGAVADTVFVQPRFHTTASRSESLPTISPIMSSRASPAASDAQTANQPASRASN</sequence>
<protein>
    <submittedName>
        <fullName evidence="1">Uncharacterized protein</fullName>
    </submittedName>
</protein>
<gene>
    <name evidence="1" type="ORF">FBU59_006906</name>
</gene>
<reference evidence="1" key="1">
    <citation type="submission" date="2022-07" db="EMBL/GenBank/DDBJ databases">
        <title>Phylogenomic reconstructions and comparative analyses of Kickxellomycotina fungi.</title>
        <authorList>
            <person name="Reynolds N.K."/>
            <person name="Stajich J.E."/>
            <person name="Barry K."/>
            <person name="Grigoriev I.V."/>
            <person name="Crous P."/>
            <person name="Smith M.E."/>
        </authorList>
    </citation>
    <scope>NUCLEOTIDE SEQUENCE</scope>
    <source>
        <strain evidence="1">NRRL 5244</strain>
    </source>
</reference>
<comment type="caution">
    <text evidence="1">The sequence shown here is derived from an EMBL/GenBank/DDBJ whole genome shotgun (WGS) entry which is preliminary data.</text>
</comment>
<dbReference type="EMBL" id="JANBPW010006305">
    <property type="protein sequence ID" value="KAJ1930864.1"/>
    <property type="molecule type" value="Genomic_DNA"/>
</dbReference>
<proteinExistence type="predicted"/>
<dbReference type="Proteomes" id="UP001150603">
    <property type="component" value="Unassembled WGS sequence"/>
</dbReference>
<accession>A0ACC1IYG6</accession>
<evidence type="ECO:0000313" key="1">
    <source>
        <dbReference type="EMBL" id="KAJ1930864.1"/>
    </source>
</evidence>
<organism evidence="1 2">
    <name type="scientific">Linderina macrospora</name>
    <dbReference type="NCBI Taxonomy" id="4868"/>
    <lineage>
        <taxon>Eukaryota</taxon>
        <taxon>Fungi</taxon>
        <taxon>Fungi incertae sedis</taxon>
        <taxon>Zoopagomycota</taxon>
        <taxon>Kickxellomycotina</taxon>
        <taxon>Kickxellomycetes</taxon>
        <taxon>Kickxellales</taxon>
        <taxon>Kickxellaceae</taxon>
        <taxon>Linderina</taxon>
    </lineage>
</organism>
<keyword evidence="2" id="KW-1185">Reference proteome</keyword>
<name>A0ACC1IYG6_9FUNG</name>